<proteinExistence type="inferred from homology"/>
<keyword evidence="4" id="KW-1185">Reference proteome</keyword>
<dbReference type="Proteomes" id="UP000694851">
    <property type="component" value="Unplaced"/>
</dbReference>
<evidence type="ECO:0000256" key="3">
    <source>
        <dbReference type="ARBA" id="ARBA00022737"/>
    </source>
</evidence>
<evidence type="ECO:0000256" key="1">
    <source>
        <dbReference type="ARBA" id="ARBA00009608"/>
    </source>
</evidence>
<dbReference type="PANTHER" id="PTHR14224">
    <property type="entry name" value="SIMILAR TO PREFERENTIALLY EXPRESSED ANTIGEN IN MELANOMA-LIKE 3"/>
    <property type="match status" value="1"/>
</dbReference>
<dbReference type="InterPro" id="IPR032675">
    <property type="entry name" value="LRR_dom_sf"/>
</dbReference>
<dbReference type="RefSeq" id="XP_019495242.1">
    <property type="nucleotide sequence ID" value="XM_019639697.1"/>
</dbReference>
<gene>
    <name evidence="5" type="primary">LOC109381228</name>
</gene>
<comment type="similarity">
    <text evidence="1">Belongs to the PRAME family.</text>
</comment>
<organism evidence="4 5">
    <name type="scientific">Hipposideros armiger</name>
    <name type="common">Great Himalayan leaf-nosed bat</name>
    <dbReference type="NCBI Taxonomy" id="186990"/>
    <lineage>
        <taxon>Eukaryota</taxon>
        <taxon>Metazoa</taxon>
        <taxon>Chordata</taxon>
        <taxon>Craniata</taxon>
        <taxon>Vertebrata</taxon>
        <taxon>Euteleostomi</taxon>
        <taxon>Mammalia</taxon>
        <taxon>Eutheria</taxon>
        <taxon>Laurasiatheria</taxon>
        <taxon>Chiroptera</taxon>
        <taxon>Yinpterochiroptera</taxon>
        <taxon>Rhinolophoidea</taxon>
        <taxon>Hipposideridae</taxon>
        <taxon>Hipposideros</taxon>
    </lineage>
</organism>
<evidence type="ECO:0000313" key="4">
    <source>
        <dbReference type="Proteomes" id="UP000694851"/>
    </source>
</evidence>
<dbReference type="GO" id="GO:0008284">
    <property type="term" value="P:positive regulation of cell population proliferation"/>
    <property type="evidence" value="ECO:0007669"/>
    <property type="project" value="InterPro"/>
</dbReference>
<dbReference type="FunFam" id="3.80.10.10:FF:000435">
    <property type="entry name" value="Uncharacterized protein"/>
    <property type="match status" value="1"/>
</dbReference>
<protein>
    <submittedName>
        <fullName evidence="5">PRAME family member 9/15-like</fullName>
    </submittedName>
</protein>
<sequence>MSVRTPPGLLELAGKSLLRDEALVIASLEYLPTELFPPLFMEAFCGRHSESLKAMGLAWPFARLPLGGLMQMPQHKALQAILDGLDILLAQKVRPRRWKLKVLDLRNTGQNFWSMWSGARAQEPSLMGPVAEARSRMRKRLGPLEVFIDLSFSDRIQDQFFTYLIWWAKQREGSLHLCCKTLKIFAVPIKKIKKALAMVQLDCIQVVEVNCTWNLSTLGMFAPYLGQMSNVHTLFLSHIHMQASEEEEKERHVSQFTSQFLRLHHLRRLYMESPSFLEGRLDQMLSCLQTPLGTLSITNCLLTESDLKHLSQSPNLSQLKDLDLSGVTLTDFSPKPLQALLEKVAATLQDLDLIYCGIVDSHVEAILPVLSRCCQLRTFSISGNPLSKAMVEKLLRHTAGLRSLSLELYPAPLESYGSEGALEMGRFVQIRGELIEILRDLGQPRTIWLSTSPCPHLGNKTFYDMEPILCPCDSPA</sequence>
<evidence type="ECO:0000313" key="5">
    <source>
        <dbReference type="RefSeq" id="XP_019495242.1"/>
    </source>
</evidence>
<dbReference type="SUPFAM" id="SSF52047">
    <property type="entry name" value="RNI-like"/>
    <property type="match status" value="1"/>
</dbReference>
<accession>A0A8B7R3M4</accession>
<dbReference type="OrthoDB" id="9659574at2759"/>
<reference evidence="5" key="1">
    <citation type="submission" date="2025-08" db="UniProtKB">
        <authorList>
            <consortium name="RefSeq"/>
        </authorList>
    </citation>
    <scope>IDENTIFICATION</scope>
    <source>
        <tissue evidence="5">Muscle</tissue>
    </source>
</reference>
<dbReference type="GO" id="GO:0005737">
    <property type="term" value="C:cytoplasm"/>
    <property type="evidence" value="ECO:0007669"/>
    <property type="project" value="TreeGrafter"/>
</dbReference>
<dbReference type="GeneID" id="109381228"/>
<keyword evidence="2" id="KW-0433">Leucine-rich repeat</keyword>
<dbReference type="GO" id="GO:0045892">
    <property type="term" value="P:negative regulation of DNA-templated transcription"/>
    <property type="evidence" value="ECO:0007669"/>
    <property type="project" value="InterPro"/>
</dbReference>
<dbReference type="GO" id="GO:0045596">
    <property type="term" value="P:negative regulation of cell differentiation"/>
    <property type="evidence" value="ECO:0007669"/>
    <property type="project" value="InterPro"/>
</dbReference>
<keyword evidence="3" id="KW-0677">Repeat</keyword>
<dbReference type="Gene3D" id="3.80.10.10">
    <property type="entry name" value="Ribonuclease Inhibitor"/>
    <property type="match status" value="1"/>
</dbReference>
<dbReference type="AlphaFoldDB" id="A0A8B7R3M4"/>
<name>A0A8B7R3M4_HIPAR</name>
<dbReference type="GO" id="GO:0043066">
    <property type="term" value="P:negative regulation of apoptotic process"/>
    <property type="evidence" value="ECO:0007669"/>
    <property type="project" value="InterPro"/>
</dbReference>
<evidence type="ECO:0000256" key="2">
    <source>
        <dbReference type="ARBA" id="ARBA00022614"/>
    </source>
</evidence>
<dbReference type="InterPro" id="IPR050694">
    <property type="entry name" value="LRRC14/PRAME"/>
</dbReference>
<dbReference type="KEGG" id="hai:109381228"/>
<dbReference type="InterPro" id="IPR026271">
    <property type="entry name" value="PRAME"/>
</dbReference>
<dbReference type="PANTHER" id="PTHR14224:SF19">
    <property type="entry name" value="PRAME FAMILY MEMBER 11-RELATED"/>
    <property type="match status" value="1"/>
</dbReference>
<dbReference type="PIRSF" id="PIRSF038286">
    <property type="entry name" value="PRAME"/>
    <property type="match status" value="1"/>
</dbReference>